<evidence type="ECO:0000256" key="1">
    <source>
        <dbReference type="SAM" id="MobiDB-lite"/>
    </source>
</evidence>
<accession>A0A5A9NA57</accession>
<evidence type="ECO:0000313" key="3">
    <source>
        <dbReference type="Proteomes" id="UP000324632"/>
    </source>
</evidence>
<gene>
    <name evidence="2" type="ORF">E1301_Tti021756</name>
</gene>
<dbReference type="AlphaFoldDB" id="A0A5A9NA57"/>
<feature type="region of interest" description="Disordered" evidence="1">
    <location>
        <begin position="53"/>
        <end position="82"/>
    </location>
</feature>
<reference evidence="2 3" key="1">
    <citation type="journal article" date="2019" name="Mol. Ecol. Resour.">
        <title>Chromosome-level genome assembly of Triplophysa tibetana, a fish adapted to the harsh high-altitude environment of the Tibetan Plateau.</title>
        <authorList>
            <person name="Yang X."/>
            <person name="Liu H."/>
            <person name="Ma Z."/>
            <person name="Zou Y."/>
            <person name="Zou M."/>
            <person name="Mao Y."/>
            <person name="Li X."/>
            <person name="Wang H."/>
            <person name="Chen T."/>
            <person name="Wang W."/>
            <person name="Yang R."/>
        </authorList>
    </citation>
    <scope>NUCLEOTIDE SEQUENCE [LARGE SCALE GENOMIC DNA]</scope>
    <source>
        <strain evidence="2">TTIB1903HZAU</strain>
        <tissue evidence="2">Muscle</tissue>
    </source>
</reference>
<organism evidence="2 3">
    <name type="scientific">Triplophysa tibetana</name>
    <dbReference type="NCBI Taxonomy" id="1572043"/>
    <lineage>
        <taxon>Eukaryota</taxon>
        <taxon>Metazoa</taxon>
        <taxon>Chordata</taxon>
        <taxon>Craniata</taxon>
        <taxon>Vertebrata</taxon>
        <taxon>Euteleostomi</taxon>
        <taxon>Actinopterygii</taxon>
        <taxon>Neopterygii</taxon>
        <taxon>Teleostei</taxon>
        <taxon>Ostariophysi</taxon>
        <taxon>Cypriniformes</taxon>
        <taxon>Nemacheilidae</taxon>
        <taxon>Triplophysa</taxon>
    </lineage>
</organism>
<keyword evidence="3" id="KW-1185">Reference proteome</keyword>
<comment type="caution">
    <text evidence="2">The sequence shown here is derived from an EMBL/GenBank/DDBJ whole genome shotgun (WGS) entry which is preliminary data.</text>
</comment>
<sequence length="82" mass="8975">MILFGTLGLILVYSVALMIKVIFIAGTPVDTTSKQGFQNSVESDETRATQWAGLDQNQTGESHEIETLRNDTGNSVEQDEIT</sequence>
<evidence type="ECO:0000313" key="2">
    <source>
        <dbReference type="EMBL" id="KAA0706178.1"/>
    </source>
</evidence>
<name>A0A5A9NA57_9TELE</name>
<proteinExistence type="predicted"/>
<dbReference type="Proteomes" id="UP000324632">
    <property type="component" value="Chromosome 21"/>
</dbReference>
<dbReference type="EMBL" id="SOYY01000021">
    <property type="protein sequence ID" value="KAA0706178.1"/>
    <property type="molecule type" value="Genomic_DNA"/>
</dbReference>
<protein>
    <submittedName>
        <fullName evidence="2">Uncharacterized protein</fullName>
    </submittedName>
</protein>